<dbReference type="GO" id="GO:0016765">
    <property type="term" value="F:transferase activity, transferring alkyl or aryl (other than methyl) groups"/>
    <property type="evidence" value="ECO:0007669"/>
    <property type="project" value="InterPro"/>
</dbReference>
<feature type="transmembrane region" description="Helical" evidence="7">
    <location>
        <begin position="475"/>
        <end position="495"/>
    </location>
</feature>
<comment type="subcellular location">
    <subcellularLocation>
        <location evidence="1">Membrane</location>
        <topology evidence="1">Multi-pass membrane protein</topology>
    </subcellularLocation>
</comment>
<sequence length="496" mass="52978">MTLASMPQSDGARRGPAEGLPPLAVDVDGTLVRGDLLAESALAYLRGNPLRIVFLVMWLVQGRAILKRRLAERVDLDVDGLPLNEELLALIETEHARGRQIHLATASDAMVAGKLARRFRFIDGVIASDGATNLKGEAKARALAGRFPGGFAYAGDHRVDLPVWRAASETVIVEAKPGVRKAAEAIRPPLAVLPRPKLGARTVLKAARVHQWAKNALVFVPLVLGGKALDPVAWSEALIGFVLLGVLASGTYVLNDLWDLEDDRKHWSKKNRAFASGRLPIVAGLVAAPLAIVAALVGGALMSGEVFASLAAYLVVTLAYSFRLKRLAVVDVFTLAGLFTLRLVIGVALVEVPPSPWLLVFSMFIFASLSFAKRHTEMARVAQAGAAKASGRGYVAADVPFLIAMGTATGMSAVLVMVLYIFNEAFPAGMYKTPAALWAFPSVLFLWLGRIWVLSGRDELHDDPVAFAVRDKASIALGAVMALAFVAAVAPHGLLW</sequence>
<dbReference type="NCBIfam" id="NF006088">
    <property type="entry name" value="PRK08238.1"/>
    <property type="match status" value="1"/>
</dbReference>
<organism evidence="8 11">
    <name type="scientific">Methylopila capsulata</name>
    <dbReference type="NCBI Taxonomy" id="61654"/>
    <lineage>
        <taxon>Bacteria</taxon>
        <taxon>Pseudomonadati</taxon>
        <taxon>Pseudomonadota</taxon>
        <taxon>Alphaproteobacteria</taxon>
        <taxon>Hyphomicrobiales</taxon>
        <taxon>Methylopilaceae</taxon>
        <taxon>Methylopila</taxon>
    </lineage>
</organism>
<dbReference type="Proteomes" id="UP000758856">
    <property type="component" value="Unassembled WGS sequence"/>
</dbReference>
<dbReference type="Proteomes" id="UP001143400">
    <property type="component" value="Unassembled WGS sequence"/>
</dbReference>
<feature type="transmembrane region" description="Helical" evidence="7">
    <location>
        <begin position="393"/>
        <end position="423"/>
    </location>
</feature>
<keyword evidence="2" id="KW-1003">Cell membrane</keyword>
<dbReference type="InterPro" id="IPR044878">
    <property type="entry name" value="UbiA_sf"/>
</dbReference>
<gene>
    <name evidence="8" type="ORF">GCM10008170_06170</name>
    <name evidence="9" type="ORF">JOD31_001765</name>
</gene>
<dbReference type="CDD" id="cd13963">
    <property type="entry name" value="PT_UbiA_2"/>
    <property type="match status" value="1"/>
</dbReference>
<name>A0A9W6MQT8_9HYPH</name>
<keyword evidence="10" id="KW-1185">Reference proteome</keyword>
<evidence type="ECO:0000256" key="6">
    <source>
        <dbReference type="SAM" id="MobiDB-lite"/>
    </source>
</evidence>
<reference evidence="9 10" key="2">
    <citation type="submission" date="2021-01" db="EMBL/GenBank/DDBJ databases">
        <title>Genomic Encyclopedia of Type Strains, Phase IV (KMG-IV): sequencing the most valuable type-strain genomes for metagenomic binning, comparative biology and taxonomic classification.</title>
        <authorList>
            <person name="Goeker M."/>
        </authorList>
    </citation>
    <scope>NUCLEOTIDE SEQUENCE [LARGE SCALE GENOMIC DNA]</scope>
    <source>
        <strain evidence="9 10">DSM 6130</strain>
    </source>
</reference>
<dbReference type="GO" id="GO:0016020">
    <property type="term" value="C:membrane"/>
    <property type="evidence" value="ECO:0007669"/>
    <property type="project" value="UniProtKB-SubCell"/>
</dbReference>
<dbReference type="EMBL" id="BSFF01000001">
    <property type="protein sequence ID" value="GLK54598.1"/>
    <property type="molecule type" value="Genomic_DNA"/>
</dbReference>
<accession>A0A9W6MQT8</accession>
<feature type="transmembrane region" description="Helical" evidence="7">
    <location>
        <begin position="237"/>
        <end position="258"/>
    </location>
</feature>
<feature type="transmembrane region" description="Helical" evidence="7">
    <location>
        <begin position="279"/>
        <end position="300"/>
    </location>
</feature>
<keyword evidence="3 7" id="KW-0812">Transmembrane</keyword>
<dbReference type="EMBL" id="JAFBCY010000002">
    <property type="protein sequence ID" value="MBM7851540.1"/>
    <property type="molecule type" value="Genomic_DNA"/>
</dbReference>
<evidence type="ECO:0000313" key="10">
    <source>
        <dbReference type="Proteomes" id="UP000758856"/>
    </source>
</evidence>
<feature type="region of interest" description="Disordered" evidence="6">
    <location>
        <begin position="1"/>
        <end position="21"/>
    </location>
</feature>
<dbReference type="RefSeq" id="WP_204949962.1">
    <property type="nucleotide sequence ID" value="NZ_BSFF01000001.1"/>
</dbReference>
<comment type="caution">
    <text evidence="8">The sequence shown here is derived from an EMBL/GenBank/DDBJ whole genome shotgun (WGS) entry which is preliminary data.</text>
</comment>
<feature type="transmembrane region" description="Helical" evidence="7">
    <location>
        <begin position="435"/>
        <end position="454"/>
    </location>
</feature>
<evidence type="ECO:0000256" key="4">
    <source>
        <dbReference type="ARBA" id="ARBA00022989"/>
    </source>
</evidence>
<feature type="transmembrane region" description="Helical" evidence="7">
    <location>
        <begin position="306"/>
        <end position="322"/>
    </location>
</feature>
<keyword evidence="4 7" id="KW-1133">Transmembrane helix</keyword>
<evidence type="ECO:0000313" key="11">
    <source>
        <dbReference type="Proteomes" id="UP001143400"/>
    </source>
</evidence>
<reference evidence="8" key="1">
    <citation type="journal article" date="2014" name="Int. J. Syst. Evol. Microbiol.">
        <title>Complete genome sequence of Corynebacterium casei LMG S-19264T (=DSM 44701T), isolated from a smear-ripened cheese.</title>
        <authorList>
            <consortium name="US DOE Joint Genome Institute (JGI-PGF)"/>
            <person name="Walter F."/>
            <person name="Albersmeier A."/>
            <person name="Kalinowski J."/>
            <person name="Ruckert C."/>
        </authorList>
    </citation>
    <scope>NUCLEOTIDE SEQUENCE</scope>
    <source>
        <strain evidence="8">VKM B-1606</strain>
    </source>
</reference>
<dbReference type="SUPFAM" id="SSF56784">
    <property type="entry name" value="HAD-like"/>
    <property type="match status" value="1"/>
</dbReference>
<proteinExistence type="predicted"/>
<dbReference type="AlphaFoldDB" id="A0A9W6MQT8"/>
<feature type="transmembrane region" description="Helical" evidence="7">
    <location>
        <begin position="329"/>
        <end position="350"/>
    </location>
</feature>
<dbReference type="Gene3D" id="3.40.50.1000">
    <property type="entry name" value="HAD superfamily/HAD-like"/>
    <property type="match status" value="1"/>
</dbReference>
<keyword evidence="5 7" id="KW-0472">Membrane</keyword>
<evidence type="ECO:0000313" key="8">
    <source>
        <dbReference type="EMBL" id="GLK54598.1"/>
    </source>
</evidence>
<dbReference type="InterPro" id="IPR036412">
    <property type="entry name" value="HAD-like_sf"/>
</dbReference>
<dbReference type="InterPro" id="IPR023214">
    <property type="entry name" value="HAD_sf"/>
</dbReference>
<reference evidence="8" key="3">
    <citation type="submission" date="2023-01" db="EMBL/GenBank/DDBJ databases">
        <authorList>
            <person name="Sun Q."/>
            <person name="Evtushenko L."/>
        </authorList>
    </citation>
    <scope>NUCLEOTIDE SEQUENCE</scope>
    <source>
        <strain evidence="8">VKM B-1606</strain>
    </source>
</reference>
<evidence type="ECO:0000256" key="5">
    <source>
        <dbReference type="ARBA" id="ARBA00023136"/>
    </source>
</evidence>
<evidence type="ECO:0000313" key="9">
    <source>
        <dbReference type="EMBL" id="MBM7851540.1"/>
    </source>
</evidence>
<evidence type="ECO:0000256" key="7">
    <source>
        <dbReference type="SAM" id="Phobius"/>
    </source>
</evidence>
<dbReference type="Pfam" id="PF01040">
    <property type="entry name" value="UbiA"/>
    <property type="match status" value="1"/>
</dbReference>
<protein>
    <submittedName>
        <fullName evidence="9">4-hydroxybenzoate polyprenyltransferase/phosphoserine phosphatase</fullName>
    </submittedName>
    <submittedName>
        <fullName evidence="8">Membrane protein</fullName>
    </submittedName>
</protein>
<dbReference type="Gene3D" id="1.10.357.140">
    <property type="entry name" value="UbiA prenyltransferase"/>
    <property type="match status" value="1"/>
</dbReference>
<dbReference type="InterPro" id="IPR000537">
    <property type="entry name" value="UbiA_prenyltransferase"/>
</dbReference>
<evidence type="ECO:0000256" key="2">
    <source>
        <dbReference type="ARBA" id="ARBA00022475"/>
    </source>
</evidence>
<evidence type="ECO:0000256" key="3">
    <source>
        <dbReference type="ARBA" id="ARBA00022692"/>
    </source>
</evidence>
<evidence type="ECO:0000256" key="1">
    <source>
        <dbReference type="ARBA" id="ARBA00004141"/>
    </source>
</evidence>
<feature type="transmembrane region" description="Helical" evidence="7">
    <location>
        <begin position="356"/>
        <end position="372"/>
    </location>
</feature>